<evidence type="ECO:0000313" key="28">
    <source>
        <dbReference type="EMBL" id="KAJ9573903.1"/>
    </source>
</evidence>
<feature type="domain" description="Major facilitator superfamily (MFS) profile" evidence="27">
    <location>
        <begin position="32"/>
        <end position="460"/>
    </location>
</feature>
<evidence type="ECO:0000256" key="1">
    <source>
        <dbReference type="ARBA" id="ARBA00004432"/>
    </source>
</evidence>
<dbReference type="GO" id="GO:0005765">
    <property type="term" value="C:lysosomal membrane"/>
    <property type="evidence" value="ECO:0007669"/>
    <property type="project" value="UniProtKB-SubCell"/>
</dbReference>
<comment type="catalytic activity">
    <reaction evidence="18">
        <text>N-acetyl-L-aspartyl-L-glutamate(out) = N-acetyl-L-aspartyl-L-glutamate(in)</text>
        <dbReference type="Rhea" id="RHEA:72599"/>
        <dbReference type="ChEBI" id="CHEBI:76931"/>
    </reaction>
    <physiologicalReaction direction="left-to-right" evidence="18">
        <dbReference type="Rhea" id="RHEA:72600"/>
    </physiologicalReaction>
</comment>
<evidence type="ECO:0000256" key="10">
    <source>
        <dbReference type="ARBA" id="ARBA00023018"/>
    </source>
</evidence>
<keyword evidence="5" id="KW-0813">Transport</keyword>
<evidence type="ECO:0000256" key="3">
    <source>
        <dbReference type="ARBA" id="ARBA00004638"/>
    </source>
</evidence>
<proteinExistence type="predicted"/>
<dbReference type="FunFam" id="1.20.1250.20:FF:000067">
    <property type="entry name" value="sialin isoform X2"/>
    <property type="match status" value="1"/>
</dbReference>
<dbReference type="GO" id="GO:0006820">
    <property type="term" value="P:monoatomic anion transport"/>
    <property type="evidence" value="ECO:0007669"/>
    <property type="project" value="TreeGrafter"/>
</dbReference>
<dbReference type="PROSITE" id="PS50850">
    <property type="entry name" value="MFS"/>
    <property type="match status" value="1"/>
</dbReference>
<keyword evidence="29" id="KW-1185">Reference proteome</keyword>
<evidence type="ECO:0000259" key="27">
    <source>
        <dbReference type="PROSITE" id="PS50850"/>
    </source>
</evidence>
<dbReference type="FunFam" id="1.20.1250.20:FF:000003">
    <property type="entry name" value="Solute carrier family 17 member 3"/>
    <property type="match status" value="1"/>
</dbReference>
<keyword evidence="14" id="KW-0968">Cytoplasmic vesicle</keyword>
<dbReference type="GO" id="GO:0046942">
    <property type="term" value="P:carboxylic acid transport"/>
    <property type="evidence" value="ECO:0007669"/>
    <property type="project" value="UniProtKB-ARBA"/>
</dbReference>
<dbReference type="AlphaFoldDB" id="A0AAD7Z4R7"/>
<reference evidence="28" key="2">
    <citation type="submission" date="2023-05" db="EMBL/GenBank/DDBJ databases">
        <authorList>
            <person name="Fouks B."/>
        </authorList>
    </citation>
    <scope>NUCLEOTIDE SEQUENCE</scope>
    <source>
        <strain evidence="28">Stay&amp;Tobe</strain>
        <tissue evidence="28">Testes</tissue>
    </source>
</reference>
<dbReference type="SUPFAM" id="SSF103473">
    <property type="entry name" value="MFS general substrate transporter"/>
    <property type="match status" value="1"/>
</dbReference>
<evidence type="ECO:0000256" key="11">
    <source>
        <dbReference type="ARBA" id="ARBA00023136"/>
    </source>
</evidence>
<evidence type="ECO:0000256" key="17">
    <source>
        <dbReference type="ARBA" id="ARBA00050625"/>
    </source>
</evidence>
<comment type="catalytic activity">
    <reaction evidence="17">
        <text>N-acetylneuraminate(in) + H(+)(in) = N-acetylneuraminate(out) + H(+)(out)</text>
        <dbReference type="Rhea" id="RHEA:28987"/>
        <dbReference type="ChEBI" id="CHEBI:15378"/>
        <dbReference type="ChEBI" id="CHEBI:35418"/>
    </reaction>
    <physiologicalReaction direction="right-to-left" evidence="17">
        <dbReference type="Rhea" id="RHEA:28989"/>
    </physiologicalReaction>
</comment>
<evidence type="ECO:0000256" key="25">
    <source>
        <dbReference type="ARBA" id="ARBA00081925"/>
    </source>
</evidence>
<comment type="catalytic activity">
    <reaction evidence="20">
        <text>D-glucuronate(out) + H(+)(out) = D-glucuronate(in) + H(+)(in)</text>
        <dbReference type="Rhea" id="RHEA:72591"/>
        <dbReference type="ChEBI" id="CHEBI:15378"/>
        <dbReference type="ChEBI" id="CHEBI:58720"/>
    </reaction>
    <physiologicalReaction direction="left-to-right" evidence="20">
        <dbReference type="Rhea" id="RHEA:72592"/>
    </physiologicalReaction>
</comment>
<dbReference type="Gene3D" id="1.20.1250.20">
    <property type="entry name" value="MFS general substrate transporter like domains"/>
    <property type="match status" value="2"/>
</dbReference>
<evidence type="ECO:0000256" key="4">
    <source>
        <dbReference type="ARBA" id="ARBA00004656"/>
    </source>
</evidence>
<dbReference type="GO" id="GO:0030672">
    <property type="term" value="C:synaptic vesicle membrane"/>
    <property type="evidence" value="ECO:0007669"/>
    <property type="project" value="UniProtKB-SubCell"/>
</dbReference>
<dbReference type="Pfam" id="PF07690">
    <property type="entry name" value="MFS_1"/>
    <property type="match status" value="1"/>
</dbReference>
<protein>
    <recommendedName>
        <fullName evidence="22">Sialin</fullName>
    </recommendedName>
    <alternativeName>
        <fullName evidence="25">H(+)/nitrate cotransporter</fullName>
    </alternativeName>
    <alternativeName>
        <fullName evidence="23">H(+)/sialic acid cotransporter</fullName>
    </alternativeName>
    <alternativeName>
        <fullName evidence="24">Vesicular excitatory amino acid transporter</fullName>
    </alternativeName>
</protein>
<evidence type="ECO:0000256" key="23">
    <source>
        <dbReference type="ARBA" id="ARBA00080244"/>
    </source>
</evidence>
<evidence type="ECO:0000256" key="22">
    <source>
        <dbReference type="ARBA" id="ARBA00069713"/>
    </source>
</evidence>
<name>A0AAD7Z4R7_DIPPU</name>
<comment type="catalytic activity">
    <reaction evidence="15">
        <text>2 nitrate(out) + H(+)(out) = 2 nitrate(in) + H(+)(in)</text>
        <dbReference type="Rhea" id="RHEA:71539"/>
        <dbReference type="ChEBI" id="CHEBI:15378"/>
        <dbReference type="ChEBI" id="CHEBI:17632"/>
    </reaction>
    <physiologicalReaction direction="left-to-right" evidence="15">
        <dbReference type="Rhea" id="RHEA:71540"/>
    </physiologicalReaction>
</comment>
<dbReference type="PANTHER" id="PTHR11662">
    <property type="entry name" value="SOLUTE CARRIER FAMILY 17"/>
    <property type="match status" value="1"/>
</dbReference>
<feature type="transmembrane region" description="Helical" evidence="26">
    <location>
        <begin position="117"/>
        <end position="136"/>
    </location>
</feature>
<feature type="transmembrane region" description="Helical" evidence="26">
    <location>
        <begin position="34"/>
        <end position="61"/>
    </location>
</feature>
<dbReference type="GO" id="GO:0016323">
    <property type="term" value="C:basolateral plasma membrane"/>
    <property type="evidence" value="ECO:0007669"/>
    <property type="project" value="UniProtKB-SubCell"/>
</dbReference>
<evidence type="ECO:0000256" key="26">
    <source>
        <dbReference type="SAM" id="Phobius"/>
    </source>
</evidence>
<comment type="function">
    <text evidence="21">Receptor for CM101, a polysaccharide produced by group B Streptococcus with antipathoangiogenic properties.</text>
</comment>
<evidence type="ECO:0000256" key="21">
    <source>
        <dbReference type="ARBA" id="ARBA00056891"/>
    </source>
</evidence>
<gene>
    <name evidence="28" type="ORF">L9F63_008702</name>
</gene>
<evidence type="ECO:0000256" key="13">
    <source>
        <dbReference type="ARBA" id="ARBA00023228"/>
    </source>
</evidence>
<feature type="transmembrane region" description="Helical" evidence="26">
    <location>
        <begin position="177"/>
        <end position="200"/>
    </location>
</feature>
<comment type="subcellular location">
    <subcellularLocation>
        <location evidence="2">Basolateral cell membrane</location>
        <topology evidence="2">Multi-pass membrane protein</topology>
    </subcellularLocation>
    <subcellularLocation>
        <location evidence="3">Cytoplasmic vesicle</location>
        <location evidence="3">Secretory vesicle membrane</location>
        <topology evidence="3">Multi-pass membrane protein</topology>
    </subcellularLocation>
    <subcellularLocation>
        <location evidence="1">Cytoplasmic vesicle</location>
        <location evidence="1">Secretory vesicle</location>
        <location evidence="1">Synaptic vesicle membrane</location>
    </subcellularLocation>
    <subcellularLocation>
        <location evidence="4">Lysosome membrane</location>
    </subcellularLocation>
</comment>
<evidence type="ECO:0000256" key="9">
    <source>
        <dbReference type="ARBA" id="ARBA00022989"/>
    </source>
</evidence>
<dbReference type="Proteomes" id="UP001233999">
    <property type="component" value="Unassembled WGS sequence"/>
</dbReference>
<feature type="transmembrane region" description="Helical" evidence="26">
    <location>
        <begin position="369"/>
        <end position="390"/>
    </location>
</feature>
<dbReference type="CDD" id="cd17318">
    <property type="entry name" value="MFS_SLC17"/>
    <property type="match status" value="1"/>
</dbReference>
<sequence length="490" mass="54103">MSTAEVKENGWATSQISDGDGLGPGWRFWRRRRYVVAFMAFLGFFNVYALRVNLSVAIVAMTTNVNQTLDNGTIIVTRDFDWDSTARGFLLSSFFYGYIFTQIPGGWLASRIGGNRVYGIGIAATALLTLVTPPVANVSYYALLTIRVIEGLFEGVTYPCIHAVWARWAPPLERSRLATIAFSGSYVGTVVSLPLSGILANQIGWPSVFYVFGAVGLIWFVAWWIIVKSGPEEDSYITQQELKYIQDSLGATSNKDIVHPWKKFLTSPPVWSIVMAHFSENWGFYTLLTQLPSFMKDTLEFQLEKTGFMSALPYLVMAIVLQFAGHLADWLRSKGILTTTQVRKLFNCGAFISQTIFMLLAAFLLSPAGSVTCLTIAVGLGAFAWSGFSVNHLDIAPQHASVLMGLSNTIATLPGIISPAITGYIVQNKSASEWQIVFYMAGLIYLVGAIIYGLFASGERQSWAKEEIEIEMPNKSEQCYSNSTLEVDVP</sequence>
<evidence type="ECO:0000256" key="2">
    <source>
        <dbReference type="ARBA" id="ARBA00004554"/>
    </source>
</evidence>
<keyword evidence="13" id="KW-0458">Lysosome</keyword>
<evidence type="ECO:0000256" key="8">
    <source>
        <dbReference type="ARBA" id="ARBA00022847"/>
    </source>
</evidence>
<evidence type="ECO:0000256" key="19">
    <source>
        <dbReference type="ARBA" id="ARBA00051447"/>
    </source>
</evidence>
<comment type="catalytic activity">
    <reaction evidence="19">
        <text>L-glutamate(out) = L-glutamate(in)</text>
        <dbReference type="Rhea" id="RHEA:66336"/>
        <dbReference type="ChEBI" id="CHEBI:29985"/>
    </reaction>
    <physiologicalReaction direction="left-to-right" evidence="19">
        <dbReference type="Rhea" id="RHEA:66337"/>
    </physiologicalReaction>
</comment>
<evidence type="ECO:0000256" key="16">
    <source>
        <dbReference type="ARBA" id="ARBA00050554"/>
    </source>
</evidence>
<evidence type="ECO:0000313" key="29">
    <source>
        <dbReference type="Proteomes" id="UP001233999"/>
    </source>
</evidence>
<evidence type="ECO:0000256" key="6">
    <source>
        <dbReference type="ARBA" id="ARBA00022475"/>
    </source>
</evidence>
<dbReference type="InterPro" id="IPR036259">
    <property type="entry name" value="MFS_trans_sf"/>
</dbReference>
<comment type="catalytic activity">
    <reaction evidence="16">
        <text>L-aspartate(out) = L-aspartate(in)</text>
        <dbReference type="Rhea" id="RHEA:66332"/>
        <dbReference type="ChEBI" id="CHEBI:29991"/>
    </reaction>
    <physiologicalReaction direction="left-to-right" evidence="16">
        <dbReference type="Rhea" id="RHEA:66333"/>
    </physiologicalReaction>
</comment>
<evidence type="ECO:0000256" key="7">
    <source>
        <dbReference type="ARBA" id="ARBA00022692"/>
    </source>
</evidence>
<feature type="transmembrane region" description="Helical" evidence="26">
    <location>
        <begin position="402"/>
        <end position="424"/>
    </location>
</feature>
<keyword evidence="7 26" id="KW-0812">Transmembrane</keyword>
<evidence type="ECO:0000256" key="20">
    <source>
        <dbReference type="ARBA" id="ARBA00051612"/>
    </source>
</evidence>
<feature type="transmembrane region" description="Helical" evidence="26">
    <location>
        <begin position="345"/>
        <end position="363"/>
    </location>
</feature>
<comment type="caution">
    <text evidence="28">The sequence shown here is derived from an EMBL/GenBank/DDBJ whole genome shotgun (WGS) entry which is preliminary data.</text>
</comment>
<dbReference type="GO" id="GO:0015293">
    <property type="term" value="F:symporter activity"/>
    <property type="evidence" value="ECO:0007669"/>
    <property type="project" value="UniProtKB-KW"/>
</dbReference>
<evidence type="ECO:0000256" key="5">
    <source>
        <dbReference type="ARBA" id="ARBA00022448"/>
    </source>
</evidence>
<feature type="transmembrane region" description="Helical" evidence="26">
    <location>
        <begin position="89"/>
        <end position="110"/>
    </location>
</feature>
<dbReference type="InterPro" id="IPR020846">
    <property type="entry name" value="MFS_dom"/>
</dbReference>
<dbReference type="InterPro" id="IPR011701">
    <property type="entry name" value="MFS"/>
</dbReference>
<dbReference type="EMBL" id="JASPKZ010010672">
    <property type="protein sequence ID" value="KAJ9573903.1"/>
    <property type="molecule type" value="Genomic_DNA"/>
</dbReference>
<evidence type="ECO:0000256" key="24">
    <source>
        <dbReference type="ARBA" id="ARBA00081195"/>
    </source>
</evidence>
<evidence type="ECO:0000256" key="18">
    <source>
        <dbReference type="ARBA" id="ARBA00051403"/>
    </source>
</evidence>
<keyword evidence="10" id="KW-0770">Synapse</keyword>
<feature type="transmembrane region" description="Helical" evidence="26">
    <location>
        <begin position="436"/>
        <end position="455"/>
    </location>
</feature>
<dbReference type="PANTHER" id="PTHR11662:SF455">
    <property type="entry name" value="GH23975P"/>
    <property type="match status" value="1"/>
</dbReference>
<evidence type="ECO:0000256" key="12">
    <source>
        <dbReference type="ARBA" id="ARBA00023180"/>
    </source>
</evidence>
<keyword evidence="11 26" id="KW-0472">Membrane</keyword>
<evidence type="ECO:0000256" key="14">
    <source>
        <dbReference type="ARBA" id="ARBA00023329"/>
    </source>
</evidence>
<keyword evidence="6" id="KW-1003">Cell membrane</keyword>
<organism evidence="28 29">
    <name type="scientific">Diploptera punctata</name>
    <name type="common">Pacific beetle cockroach</name>
    <dbReference type="NCBI Taxonomy" id="6984"/>
    <lineage>
        <taxon>Eukaryota</taxon>
        <taxon>Metazoa</taxon>
        <taxon>Ecdysozoa</taxon>
        <taxon>Arthropoda</taxon>
        <taxon>Hexapoda</taxon>
        <taxon>Insecta</taxon>
        <taxon>Pterygota</taxon>
        <taxon>Neoptera</taxon>
        <taxon>Polyneoptera</taxon>
        <taxon>Dictyoptera</taxon>
        <taxon>Blattodea</taxon>
        <taxon>Blaberoidea</taxon>
        <taxon>Blaberidae</taxon>
        <taxon>Diplopterinae</taxon>
        <taxon>Diploptera</taxon>
    </lineage>
</organism>
<reference evidence="28" key="1">
    <citation type="journal article" date="2023" name="IScience">
        <title>Live-bearing cockroach genome reveals convergent evolutionary mechanisms linked to viviparity in insects and beyond.</title>
        <authorList>
            <person name="Fouks B."/>
            <person name="Harrison M.C."/>
            <person name="Mikhailova A.A."/>
            <person name="Marchal E."/>
            <person name="English S."/>
            <person name="Carruthers M."/>
            <person name="Jennings E.C."/>
            <person name="Chiamaka E.L."/>
            <person name="Frigard R.A."/>
            <person name="Pippel M."/>
            <person name="Attardo G.M."/>
            <person name="Benoit J.B."/>
            <person name="Bornberg-Bauer E."/>
            <person name="Tobe S.S."/>
        </authorList>
    </citation>
    <scope>NUCLEOTIDE SEQUENCE</scope>
    <source>
        <strain evidence="28">Stay&amp;Tobe</strain>
    </source>
</reference>
<evidence type="ECO:0000256" key="15">
    <source>
        <dbReference type="ARBA" id="ARBA00050101"/>
    </source>
</evidence>
<dbReference type="InterPro" id="IPR050382">
    <property type="entry name" value="MFS_Na/Anion_cotransporter"/>
</dbReference>
<keyword evidence="9 26" id="KW-1133">Transmembrane helix</keyword>
<accession>A0AAD7Z4R7</accession>
<keyword evidence="8" id="KW-0769">Symport</keyword>
<feature type="transmembrane region" description="Helical" evidence="26">
    <location>
        <begin position="207"/>
        <end position="226"/>
    </location>
</feature>
<keyword evidence="12" id="KW-0325">Glycoprotein</keyword>
<feature type="transmembrane region" description="Helical" evidence="26">
    <location>
        <begin position="306"/>
        <end position="324"/>
    </location>
</feature>